<keyword evidence="2" id="KW-0472">Membrane</keyword>
<dbReference type="Pfam" id="PF01554">
    <property type="entry name" value="MatE"/>
    <property type="match status" value="1"/>
</dbReference>
<dbReference type="EMBL" id="SRYJ01000143">
    <property type="protein sequence ID" value="TGY64844.1"/>
    <property type="molecule type" value="Genomic_DNA"/>
</dbReference>
<accession>A0A4S2FBE9</accession>
<proteinExistence type="predicted"/>
<dbReference type="RefSeq" id="WP_260395592.1">
    <property type="nucleotide sequence ID" value="NZ_SRYJ01000143.1"/>
</dbReference>
<dbReference type="GO" id="GO:0005886">
    <property type="term" value="C:plasma membrane"/>
    <property type="evidence" value="ECO:0007669"/>
    <property type="project" value="TreeGrafter"/>
</dbReference>
<keyword evidence="2" id="KW-1133">Transmembrane helix</keyword>
<organism evidence="3 4">
    <name type="scientific">Phocaeicola sartorii</name>
    <dbReference type="NCBI Taxonomy" id="671267"/>
    <lineage>
        <taxon>Bacteria</taxon>
        <taxon>Pseudomonadati</taxon>
        <taxon>Bacteroidota</taxon>
        <taxon>Bacteroidia</taxon>
        <taxon>Bacteroidales</taxon>
        <taxon>Bacteroidaceae</taxon>
        <taxon>Phocaeicola</taxon>
    </lineage>
</organism>
<dbReference type="AlphaFoldDB" id="A0A4S2FBE9"/>
<feature type="non-terminal residue" evidence="3">
    <location>
        <position position="1"/>
    </location>
</feature>
<feature type="transmembrane region" description="Helical" evidence="2">
    <location>
        <begin position="54"/>
        <end position="76"/>
    </location>
</feature>
<comment type="caution">
    <text evidence="3">The sequence shown here is derived from an EMBL/GenBank/DDBJ whole genome shotgun (WGS) entry which is preliminary data.</text>
</comment>
<feature type="transmembrane region" description="Helical" evidence="2">
    <location>
        <begin position="88"/>
        <end position="108"/>
    </location>
</feature>
<evidence type="ECO:0000256" key="2">
    <source>
        <dbReference type="SAM" id="Phobius"/>
    </source>
</evidence>
<evidence type="ECO:0000256" key="1">
    <source>
        <dbReference type="ARBA" id="ARBA00022448"/>
    </source>
</evidence>
<evidence type="ECO:0000313" key="3">
    <source>
        <dbReference type="EMBL" id="TGY64844.1"/>
    </source>
</evidence>
<gene>
    <name evidence="3" type="ORF">E5339_21405</name>
</gene>
<feature type="transmembrane region" description="Helical" evidence="2">
    <location>
        <begin position="19"/>
        <end position="42"/>
    </location>
</feature>
<keyword evidence="1" id="KW-0813">Transport</keyword>
<dbReference type="Proteomes" id="UP000310760">
    <property type="component" value="Unassembled WGS sequence"/>
</dbReference>
<dbReference type="InterPro" id="IPR050222">
    <property type="entry name" value="MATE_MdtK"/>
</dbReference>
<dbReference type="PANTHER" id="PTHR43298:SF2">
    <property type="entry name" value="FMN_FAD EXPORTER YEEO-RELATED"/>
    <property type="match status" value="1"/>
</dbReference>
<feature type="transmembrane region" description="Helical" evidence="2">
    <location>
        <begin position="114"/>
        <end position="135"/>
    </location>
</feature>
<dbReference type="InterPro" id="IPR002528">
    <property type="entry name" value="MATE_fam"/>
</dbReference>
<name>A0A4S2FBE9_9BACT</name>
<dbReference type="PANTHER" id="PTHR43298">
    <property type="entry name" value="MULTIDRUG RESISTANCE PROTEIN NORM-RELATED"/>
    <property type="match status" value="1"/>
</dbReference>
<sequence length="140" mass="15836">SNLIGAGEKKQVFPLCHKIIRLGYATGIPLITFALFFHQHIIGAYTENPAIVQLAWPPFLVMLLNYFFALPGYVYLNATTGTGATRTVFIFQVITTIAYLFCLWGLGYCNVTLAAYWAVEYLYVILLGTQSVIYLKYKQY</sequence>
<dbReference type="GO" id="GO:0015297">
    <property type="term" value="F:antiporter activity"/>
    <property type="evidence" value="ECO:0007669"/>
    <property type="project" value="InterPro"/>
</dbReference>
<evidence type="ECO:0000313" key="4">
    <source>
        <dbReference type="Proteomes" id="UP000310760"/>
    </source>
</evidence>
<keyword evidence="2" id="KW-0812">Transmembrane</keyword>
<dbReference type="GO" id="GO:0042910">
    <property type="term" value="F:xenobiotic transmembrane transporter activity"/>
    <property type="evidence" value="ECO:0007669"/>
    <property type="project" value="InterPro"/>
</dbReference>
<reference evidence="3 4" key="1">
    <citation type="submission" date="2019-04" db="EMBL/GenBank/DDBJ databases">
        <title>Microbes associate with the intestines of laboratory mice.</title>
        <authorList>
            <person name="Navarre W."/>
            <person name="Wong E."/>
            <person name="Huang K."/>
            <person name="Tropini C."/>
            <person name="Ng K."/>
            <person name="Yu B."/>
        </authorList>
    </citation>
    <scope>NUCLEOTIDE SEQUENCE [LARGE SCALE GENOMIC DNA]</scope>
    <source>
        <strain evidence="3 4">NM22_B1</strain>
    </source>
</reference>
<protein>
    <submittedName>
        <fullName evidence="3">MATE family efflux transporter</fullName>
    </submittedName>
</protein>